<dbReference type="Pfam" id="PF13385">
    <property type="entry name" value="Laminin_G_3"/>
    <property type="match status" value="1"/>
</dbReference>
<dbReference type="InterPro" id="IPR013320">
    <property type="entry name" value="ConA-like_dom_sf"/>
</dbReference>
<dbReference type="GO" id="GO:0016989">
    <property type="term" value="F:sigma factor antagonist activity"/>
    <property type="evidence" value="ECO:0007669"/>
    <property type="project" value="TreeGrafter"/>
</dbReference>
<gene>
    <name evidence="3" type="ORF">KOR34_14200</name>
</gene>
<dbReference type="AlphaFoldDB" id="A0A5C5VD16"/>
<name>A0A5C5VD16_9BACT</name>
<dbReference type="Proteomes" id="UP000316714">
    <property type="component" value="Unassembled WGS sequence"/>
</dbReference>
<proteinExistence type="predicted"/>
<keyword evidence="2" id="KW-0812">Transmembrane</keyword>
<dbReference type="PANTHER" id="PTHR30273">
    <property type="entry name" value="PERIPLASMIC SIGNAL SENSOR AND SIGMA FACTOR ACTIVATOR FECR-RELATED"/>
    <property type="match status" value="1"/>
</dbReference>
<feature type="region of interest" description="Disordered" evidence="1">
    <location>
        <begin position="63"/>
        <end position="86"/>
    </location>
</feature>
<evidence type="ECO:0000256" key="2">
    <source>
        <dbReference type="SAM" id="Phobius"/>
    </source>
</evidence>
<dbReference type="EMBL" id="SIHJ01000001">
    <property type="protein sequence ID" value="TWT36514.1"/>
    <property type="molecule type" value="Genomic_DNA"/>
</dbReference>
<keyword evidence="4" id="KW-1185">Reference proteome</keyword>
<dbReference type="Gene3D" id="2.60.120.200">
    <property type="match status" value="1"/>
</dbReference>
<keyword evidence="2" id="KW-0472">Membrane</keyword>
<feature type="transmembrane region" description="Helical" evidence="2">
    <location>
        <begin position="93"/>
        <end position="114"/>
    </location>
</feature>
<evidence type="ECO:0000313" key="3">
    <source>
        <dbReference type="EMBL" id="TWT36514.1"/>
    </source>
</evidence>
<dbReference type="PANTHER" id="PTHR30273:SF2">
    <property type="entry name" value="PROTEIN FECR"/>
    <property type="match status" value="1"/>
</dbReference>
<reference evidence="3 4" key="1">
    <citation type="submission" date="2019-02" db="EMBL/GenBank/DDBJ databases">
        <title>Deep-cultivation of Planctomycetes and their phenomic and genomic characterization uncovers novel biology.</title>
        <authorList>
            <person name="Wiegand S."/>
            <person name="Jogler M."/>
            <person name="Boedeker C."/>
            <person name="Pinto D."/>
            <person name="Vollmers J."/>
            <person name="Rivas-Marin E."/>
            <person name="Kohn T."/>
            <person name="Peeters S.H."/>
            <person name="Heuer A."/>
            <person name="Rast P."/>
            <person name="Oberbeckmann S."/>
            <person name="Bunk B."/>
            <person name="Jeske O."/>
            <person name="Meyerdierks A."/>
            <person name="Storesund J.E."/>
            <person name="Kallscheuer N."/>
            <person name="Luecker S."/>
            <person name="Lage O.M."/>
            <person name="Pohl T."/>
            <person name="Merkel B.J."/>
            <person name="Hornburger P."/>
            <person name="Mueller R.-W."/>
            <person name="Bruemmer F."/>
            <person name="Labrenz M."/>
            <person name="Spormann A.M."/>
            <person name="Op Den Camp H."/>
            <person name="Overmann J."/>
            <person name="Amann R."/>
            <person name="Jetten M.S.M."/>
            <person name="Mascher T."/>
            <person name="Medema M.H."/>
            <person name="Devos D.P."/>
            <person name="Kaster A.-K."/>
            <person name="Ovreas L."/>
            <person name="Rohde M."/>
            <person name="Galperin M.Y."/>
            <person name="Jogler C."/>
        </authorList>
    </citation>
    <scope>NUCLEOTIDE SEQUENCE [LARGE SCALE GENOMIC DNA]</scope>
    <source>
        <strain evidence="3 4">KOR34</strain>
    </source>
</reference>
<dbReference type="SUPFAM" id="SSF49899">
    <property type="entry name" value="Concanavalin A-like lectins/glucanases"/>
    <property type="match status" value="1"/>
</dbReference>
<protein>
    <recommendedName>
        <fullName evidence="5">FecR protein</fullName>
    </recommendedName>
</protein>
<comment type="caution">
    <text evidence="3">The sequence shown here is derived from an EMBL/GenBank/DDBJ whole genome shotgun (WGS) entry which is preliminary data.</text>
</comment>
<dbReference type="InterPro" id="IPR012373">
    <property type="entry name" value="Ferrdict_sens_TM"/>
</dbReference>
<evidence type="ECO:0008006" key="5">
    <source>
        <dbReference type="Google" id="ProtNLM"/>
    </source>
</evidence>
<sequence>MTHATGSTSHDDQFERLLDKLVTDELSPQQQSELAEQMRTQPAFVRRFTEAVHLRECLRDYSATDPHSANPALSVRGRSGQPRNAKRGLRPGWALLAVAASLAMAVGLVAGRLLPSGSLRRVSAVDQQQGLHSSLRPRLAVNDHQDGRLGSITGLSPAASAVGLLRPLQVGDELRRGEVVQLAHGVARIQLLAGPEVIVEAPAEVSIVDDHGIYVHQGRVSATAEGRITLQTALAAVEGEDSECSAVVEPDQPLQVFCHRGDIRVVSLRPGESRPAVLRELGPSEGAEFYWAPDASSSKVVSIEHPGDIVRDWSQVTDRFHPYEQVVLGDRPVAYWPLMHVRRNRRVLDLTQHGFDGQSVGAWPSESKAVALTQERGAYFDGGCYIEPDTKPRVDLTNGFTIEGWANVTGGPEYQSVFTSRWVLGAGTSTQQCFGFTLYAGADDRWQFWSGSGEYGAGWQALTSDEPLERHRWTHVAARFRPLREAEGQWVEGAVELYVDGELAAEGVHRMSLIDFEWPARIGAAEFVPKSLTSWLFQGELRDIALYDYPLDDTQLQAHHKRGRGAT</sequence>
<accession>A0A5C5VD16</accession>
<evidence type="ECO:0000256" key="1">
    <source>
        <dbReference type="SAM" id="MobiDB-lite"/>
    </source>
</evidence>
<evidence type="ECO:0000313" key="4">
    <source>
        <dbReference type="Proteomes" id="UP000316714"/>
    </source>
</evidence>
<organism evidence="3 4">
    <name type="scientific">Posidoniimonas corsicana</name>
    <dbReference type="NCBI Taxonomy" id="1938618"/>
    <lineage>
        <taxon>Bacteria</taxon>
        <taxon>Pseudomonadati</taxon>
        <taxon>Planctomycetota</taxon>
        <taxon>Planctomycetia</taxon>
        <taxon>Pirellulales</taxon>
        <taxon>Lacipirellulaceae</taxon>
        <taxon>Posidoniimonas</taxon>
    </lineage>
</organism>
<keyword evidence="2" id="KW-1133">Transmembrane helix</keyword>